<dbReference type="GeneID" id="10643580"/>
<gene>
    <name evidence="5" type="ordered locus">Metig_0741</name>
</gene>
<evidence type="ECO:0000256" key="3">
    <source>
        <dbReference type="PROSITE-ProRule" id="PRU00703"/>
    </source>
</evidence>
<dbReference type="EMBL" id="CP002737">
    <property type="protein sequence ID" value="AEF96289.1"/>
    <property type="molecule type" value="Genomic_DNA"/>
</dbReference>
<sequence length="512" mass="56238">MKTIKEINEKIRSGDVVVVTAEEMIGIVEDVGSEKAAEEVDVVTTGTFGAMCSSGVFLNFGHADPPIKMLKIYLNGVECYGGLAAVDTYIGATQPNSDPDIDIDYGGAHVIEDLVAGKEVELVAEGYTTDCYPRKKVRTTITLDDINQAILVNPRNSYQTYNAATNSRDEKIYTYMGTLLPEFGNINYSGAGQLNPLQNDYNRKTKTYNTIGIGTRIFLGGGIGYIIGEGTQHNPDNAFGTLMVKGDLKQMDRKYLRAATIPNYGSTLFVGVGVPIPVLNAEVAKCCAIRDRDIEVSIIDYGVPRRDRPVVARTNYEELRKGKITIEVEIDGKKVEKTIKTSSVSSYKMSREIAKELKDWILKGEFFLTERVDVLGKGSAKPMKSDVKLVGEILSKPPIVAPIGITIEEASRILIKNNINHLPIVDEFGRLVGIITSWDIARAIAQNKKSIEEIMTRNVITTTVNEPVDVVARKMDKYNISGVPVVDKENKVVGMVTSEDLSKLVGYSITFQ</sequence>
<dbReference type="PIRSF" id="PIRSF004698">
    <property type="entry name" value="UCP004698_CBS_MJ0100"/>
    <property type="match status" value="1"/>
</dbReference>
<dbReference type="STRING" id="880724.Metig_0741"/>
<dbReference type="InterPro" id="IPR002708">
    <property type="entry name" value="HcyBio"/>
</dbReference>
<dbReference type="Proteomes" id="UP000009227">
    <property type="component" value="Chromosome"/>
</dbReference>
<protein>
    <recommendedName>
        <fullName evidence="4">CBS domain-containing protein</fullName>
    </recommendedName>
</protein>
<dbReference type="SUPFAM" id="SSF54631">
    <property type="entry name" value="CBS-domain pair"/>
    <property type="match status" value="1"/>
</dbReference>
<feature type="domain" description="CBS" evidence="4">
    <location>
        <begin position="455"/>
        <end position="511"/>
    </location>
</feature>
<dbReference type="InterPro" id="IPR051257">
    <property type="entry name" value="Diverse_CBS-Domain"/>
</dbReference>
<proteinExistence type="predicted"/>
<dbReference type="KEGG" id="mig:Metig_0741"/>
<name>F6BCS8_METIK</name>
<feature type="domain" description="CBS" evidence="4">
    <location>
        <begin position="394"/>
        <end position="450"/>
    </location>
</feature>
<dbReference type="RefSeq" id="WP_013798892.1">
    <property type="nucleotide sequence ID" value="NC_015562.1"/>
</dbReference>
<dbReference type="AlphaFoldDB" id="F6BCS8"/>
<evidence type="ECO:0000256" key="2">
    <source>
        <dbReference type="ARBA" id="ARBA00023122"/>
    </source>
</evidence>
<dbReference type="InterPro" id="IPR000644">
    <property type="entry name" value="CBS_dom"/>
</dbReference>
<evidence type="ECO:0000313" key="5">
    <source>
        <dbReference type="EMBL" id="AEF96289.1"/>
    </source>
</evidence>
<dbReference type="InterPro" id="IPR016426">
    <property type="entry name" value="MA1821-like"/>
</dbReference>
<reference evidence="5 6" key="1">
    <citation type="submission" date="2011-05" db="EMBL/GenBank/DDBJ databases">
        <title>Complete sequence of Methanotorris igneus Kol 5.</title>
        <authorList>
            <consortium name="US DOE Joint Genome Institute"/>
            <person name="Lucas S."/>
            <person name="Han J."/>
            <person name="Lapidus A."/>
            <person name="Cheng J.-F."/>
            <person name="Goodwin L."/>
            <person name="Pitluck S."/>
            <person name="Peters L."/>
            <person name="Mikhailova N."/>
            <person name="Chertkov O."/>
            <person name="Han C."/>
            <person name="Tapia R."/>
            <person name="Land M."/>
            <person name="Hauser L."/>
            <person name="Kyrpides N."/>
            <person name="Ivanova N."/>
            <person name="Pagani I."/>
            <person name="Sieprawska-Lupa M."/>
            <person name="Whitman W."/>
            <person name="Woyke T."/>
        </authorList>
    </citation>
    <scope>NUCLEOTIDE SEQUENCE [LARGE SCALE GENOMIC DNA]</scope>
    <source>
        <strain evidence="6">DSM 5666 / JCM 11834 / Kol 5</strain>
    </source>
</reference>
<evidence type="ECO:0000256" key="1">
    <source>
        <dbReference type="ARBA" id="ARBA00022737"/>
    </source>
</evidence>
<dbReference type="HOGENOM" id="CLU_043239_0_0_2"/>
<dbReference type="Gene3D" id="3.10.580.10">
    <property type="entry name" value="CBS-domain"/>
    <property type="match status" value="1"/>
</dbReference>
<dbReference type="PANTHER" id="PTHR43080:SF2">
    <property type="entry name" value="CBS DOMAIN-CONTAINING PROTEIN"/>
    <property type="match status" value="1"/>
</dbReference>
<accession>F6BCS8</accession>
<keyword evidence="1" id="KW-0677">Repeat</keyword>
<dbReference type="InterPro" id="IPR046342">
    <property type="entry name" value="CBS_dom_sf"/>
</dbReference>
<organism evidence="6">
    <name type="scientific">Methanotorris igneus (strain DSM 5666 / JCM 11834 / Kol 5)</name>
    <dbReference type="NCBI Taxonomy" id="880724"/>
    <lineage>
        <taxon>Archaea</taxon>
        <taxon>Methanobacteriati</taxon>
        <taxon>Methanobacteriota</taxon>
        <taxon>Methanomada group</taxon>
        <taxon>Methanococci</taxon>
        <taxon>Methanococcales</taxon>
        <taxon>Methanocaldococcaceae</taxon>
        <taxon>Methanotorris</taxon>
    </lineage>
</organism>
<dbReference type="Pfam" id="PF01837">
    <property type="entry name" value="HcyBio"/>
    <property type="match status" value="1"/>
</dbReference>
<dbReference type="PROSITE" id="PS51371">
    <property type="entry name" value="CBS"/>
    <property type="match status" value="2"/>
</dbReference>
<dbReference type="PANTHER" id="PTHR43080">
    <property type="entry name" value="CBS DOMAIN-CONTAINING PROTEIN CBSX3, MITOCHONDRIAL"/>
    <property type="match status" value="1"/>
</dbReference>
<keyword evidence="2 3" id="KW-0129">CBS domain</keyword>
<dbReference type="OrthoDB" id="295172at2157"/>
<evidence type="ECO:0000259" key="4">
    <source>
        <dbReference type="PROSITE" id="PS51371"/>
    </source>
</evidence>
<dbReference type="Pfam" id="PF00571">
    <property type="entry name" value="CBS"/>
    <property type="match status" value="2"/>
</dbReference>
<keyword evidence="6" id="KW-1185">Reference proteome</keyword>
<evidence type="ECO:0000313" key="6">
    <source>
        <dbReference type="Proteomes" id="UP000009227"/>
    </source>
</evidence>
<dbReference type="SMART" id="SM00116">
    <property type="entry name" value="CBS"/>
    <property type="match status" value="2"/>
</dbReference>